<keyword evidence="3" id="KW-0040">ANK repeat</keyword>
<proteinExistence type="predicted"/>
<dbReference type="SUPFAM" id="SSF48403">
    <property type="entry name" value="Ankyrin repeat"/>
    <property type="match status" value="1"/>
</dbReference>
<evidence type="ECO:0000256" key="2">
    <source>
        <dbReference type="ARBA" id="ARBA00022803"/>
    </source>
</evidence>
<name>A0AAN9W090_9ORTH</name>
<keyword evidence="1" id="KW-0677">Repeat</keyword>
<dbReference type="Gene3D" id="1.25.40.20">
    <property type="entry name" value="Ankyrin repeat-containing domain"/>
    <property type="match status" value="2"/>
</dbReference>
<dbReference type="Pfam" id="PF13637">
    <property type="entry name" value="Ank_4"/>
    <property type="match status" value="1"/>
</dbReference>
<dbReference type="InterPro" id="IPR036770">
    <property type="entry name" value="Ankyrin_rpt-contain_sf"/>
</dbReference>
<feature type="repeat" description="ANK" evidence="3">
    <location>
        <begin position="52"/>
        <end position="74"/>
    </location>
</feature>
<dbReference type="PROSITE" id="PS50297">
    <property type="entry name" value="ANK_REP_REGION"/>
    <property type="match status" value="2"/>
</dbReference>
<feature type="repeat" description="ANK" evidence="3">
    <location>
        <begin position="87"/>
        <end position="119"/>
    </location>
</feature>
<gene>
    <name evidence="4" type="ORF">R5R35_011381</name>
</gene>
<reference evidence="4 5" key="1">
    <citation type="submission" date="2024-03" db="EMBL/GenBank/DDBJ databases">
        <title>The genome assembly and annotation of the cricket Gryllus longicercus Weissman &amp; Gray.</title>
        <authorList>
            <person name="Szrajer S."/>
            <person name="Gray D."/>
            <person name="Ylla G."/>
        </authorList>
    </citation>
    <scope>NUCLEOTIDE SEQUENCE [LARGE SCALE GENOMIC DNA]</scope>
    <source>
        <strain evidence="4">DAG 2021-001</strain>
        <tissue evidence="4">Whole body minus gut</tissue>
    </source>
</reference>
<evidence type="ECO:0000313" key="4">
    <source>
        <dbReference type="EMBL" id="KAK7873336.1"/>
    </source>
</evidence>
<dbReference type="Gene3D" id="1.25.40.10">
    <property type="entry name" value="Tetratricopeptide repeat domain"/>
    <property type="match status" value="5"/>
</dbReference>
<dbReference type="PANTHER" id="PTHR45641:SF19">
    <property type="entry name" value="NEPHROCYSTIN-3"/>
    <property type="match status" value="1"/>
</dbReference>
<dbReference type="EMBL" id="JAZDUA010000015">
    <property type="protein sequence ID" value="KAK7873336.1"/>
    <property type="molecule type" value="Genomic_DNA"/>
</dbReference>
<comment type="caution">
    <text evidence="4">The sequence shown here is derived from an EMBL/GenBank/DDBJ whole genome shotgun (WGS) entry which is preliminary data.</text>
</comment>
<dbReference type="SMART" id="SM00248">
    <property type="entry name" value="ANK"/>
    <property type="match status" value="4"/>
</dbReference>
<dbReference type="PROSITE" id="PS50088">
    <property type="entry name" value="ANK_REPEAT"/>
    <property type="match status" value="2"/>
</dbReference>
<dbReference type="InterPro" id="IPR002110">
    <property type="entry name" value="Ankyrin_rpt"/>
</dbReference>
<organism evidence="4 5">
    <name type="scientific">Gryllus longicercus</name>
    <dbReference type="NCBI Taxonomy" id="2509291"/>
    <lineage>
        <taxon>Eukaryota</taxon>
        <taxon>Metazoa</taxon>
        <taxon>Ecdysozoa</taxon>
        <taxon>Arthropoda</taxon>
        <taxon>Hexapoda</taxon>
        <taxon>Insecta</taxon>
        <taxon>Pterygota</taxon>
        <taxon>Neoptera</taxon>
        <taxon>Polyneoptera</taxon>
        <taxon>Orthoptera</taxon>
        <taxon>Ensifera</taxon>
        <taxon>Gryllidea</taxon>
        <taxon>Grylloidea</taxon>
        <taxon>Gryllidae</taxon>
        <taxon>Gryllinae</taxon>
        <taxon>Gryllus</taxon>
    </lineage>
</organism>
<dbReference type="InterPro" id="IPR011990">
    <property type="entry name" value="TPR-like_helical_dom_sf"/>
</dbReference>
<evidence type="ECO:0000313" key="5">
    <source>
        <dbReference type="Proteomes" id="UP001378592"/>
    </source>
</evidence>
<dbReference type="SUPFAM" id="SSF48452">
    <property type="entry name" value="TPR-like"/>
    <property type="match status" value="4"/>
</dbReference>
<dbReference type="InterPro" id="IPR019734">
    <property type="entry name" value="TPR_rpt"/>
</dbReference>
<evidence type="ECO:0000256" key="1">
    <source>
        <dbReference type="ARBA" id="ARBA00022737"/>
    </source>
</evidence>
<keyword evidence="5" id="KW-1185">Reference proteome</keyword>
<keyword evidence="2" id="KW-0802">TPR repeat</keyword>
<protein>
    <submittedName>
        <fullName evidence="4">Uncharacterized protein</fullName>
    </submittedName>
</protein>
<dbReference type="Proteomes" id="UP001378592">
    <property type="component" value="Unassembled WGS sequence"/>
</dbReference>
<evidence type="ECO:0000256" key="3">
    <source>
        <dbReference type="PROSITE-ProRule" id="PRU00023"/>
    </source>
</evidence>
<dbReference type="PANTHER" id="PTHR45641">
    <property type="entry name" value="TETRATRICOPEPTIDE REPEAT PROTEIN (AFU_ORTHOLOGUE AFUA_6G03870)"/>
    <property type="match status" value="1"/>
</dbReference>
<accession>A0AAN9W090</accession>
<sequence>MPKIRYYRCDSDEVRVKNRELFTSIRNGDLNRVKSLLEWDEVKTNVTDKNNKDNTPLHYAVERNNKEIIEELLQPRWETEINRQNEEGNTPLHIASYGGNKELVQLLLENNADPGVMNNEKKTPLEIARLLNLQDVTQMLELYILLTPQASIEQLSNLQPCSKTNSEEGKSNVINSKSTSFAQQEADNSWTKRVQGKGSELAISQNRTKEIQQNESSFHESERRRKLLTAIAQSSSIEVKHLIEEGVDVNFEDENGNTPLDIAMKCKENEIIKILGEKTVHNSFEIIKGKSEKCILSHSPKKEEMIEEKIRKKVKFSLDALIKLTGEKGDIKNFTHKNVNIFVLFLEAFALQDVEINNKLPPDKKNELIVQYFGKEDNDLIKDIRENFVKRSGKDRENKKIISPMYLQNFVPKINGKWDVELFFCNLQDYVQGVHDKLSGLKQSELNKKDLKNILQSNSMQKIKGKETVSKLFHDFVKEAYSEQPEQQEKVMFDLTVNIIPLFDEELKEGFEELRNLRHELIHNFYMYRDPTLRLKEFKRAIFDLRSKLFKYYSAQEIHNKLCHARLDEKVDGIIDNFSKILESLEEKFHQDFLTLSEWETTGSFEHVFSELLFSVKDGDVEDLVEKYLRFFAVIDDEKRRQIDNEEESEISDHCRELSDVERREIFEDFVRLEEIKECDDLYQLKKEDLKDKFGKYGIEECYFNKTIQFSLEGNCVFNRENVITDIVKGLMSLKISKELAEYKILNQDIISIYSRFIQEEFKGEVFSLNNHKDLLRNYYLSENAKQFIERKLRNLIKKEEVINIPSEGLQINIAKVVNNILKTFYNAYHKYQIKFDNIEAAFSDKIFLDFLVSQDVEKISNLGPGHYGFKFKDNNYIFRIIKKLLKKEYTAPYISNLITKTQTDEVIEEDDLRRLIEILFQENRYIMYLSELLYVKSGKPNFNLYEVVYEIFEKSDINAESMQVLLASPKHARELISLLYKKFDVNDYIPDKTIETTKIILKILNDVILELIYKSKNDKALEILAGIDKNDSCNSPGLILYKKLENKGFIDINDNLLIDYQLNIVKAKNAEGQQKTWQNKSKEARVLYEEALKILKEIPANESPKSLLALSRKAYTHALLENYDDSYKECHDLYKLVIKIALGSDVNGGFITKDIFNQIKKSVNYEDLLSASDECRKYLNIISIKKSIAYNEFKQGVRKSQDEAIMYFEKALTTCKEILNLEKTDYSEEYKTILPTRKRIILIHQNIGQLCFSLNEYLKALWYFYCALQEATTVFRRERDILGIWGIGKSMRSILDKLNRIAISHNKLGEESSHEQAIYHYNNALNIYKKVYSIQKDIFGEEHKGTIKTQKSIAFTLNKLGESSDKQEALECFYNSSKIYEQVYEIQKDLLGEEHEDTLKTNINIAFTFIKLGEESSNKYEVLGHFYNALTIYDKIYKIQKDIGKDDKDSSKTLNNILKTKSHIAFTLIKLGEEPFNKETLEHFNKALDIYEELYDVQKEIFGEEHSDTLKTKISIAVTYNKLGNTSSDKQEALIYFNNALTIYEKIHKIQKDFGKDHEESLRILNNILRTKSYIAFIHNKLAEESCNEGALVHFKKALVIYEELFNIQKDLFGEEHADSLRTKINIAFTYNKLGNESFCKKEALEYFINALNTFCKIYKIQKDLGKDDKESSKTLNNILKTNNNIAFTLKKLSKESSNIQEALVHFYDAVNIFEKINKILNDFGEDDEDCSKTRNSILWTKNNVAFMHNKLGEETVGEEALKHFNKALVLYEEIYVIQKDLVGEDHEDALKTQINIAFTYNRLGNYSTDKKEALVNFNKALTMYNEIYKIQTALYKDHEDNLKTLNNILRTKSNVAFTHNKLAEESSIEKSLEHLNKALAIYKELHDIQKNLLDERHENTLKSVERIAFTCHKISLYYKNVDLHAAIESSQQNLKYLQILKEKNWKNAETLLKKAQSFHDSLKGCQTPGASFSRKQ</sequence>
<dbReference type="SMART" id="SM00028">
    <property type="entry name" value="TPR"/>
    <property type="match status" value="7"/>
</dbReference>